<reference evidence="3 4" key="1">
    <citation type="submission" date="2014-07" db="EMBL/GenBank/DDBJ databases">
        <title>Draft genome of Clostridium celerecrescens 152B isolated from sediments associated with methane hydrate from Krishna Godavari basin.</title>
        <authorList>
            <person name="Honkalas V.S."/>
            <person name="Dabir A.P."/>
            <person name="Arora P."/>
            <person name="Dhakephalkar P.K."/>
        </authorList>
    </citation>
    <scope>NUCLEOTIDE SEQUENCE [LARGE SCALE GENOMIC DNA]</scope>
    <source>
        <strain evidence="3 4">152B</strain>
    </source>
</reference>
<organism evidence="3 4">
    <name type="scientific">Lacrimispora celerecrescens</name>
    <dbReference type="NCBI Taxonomy" id="29354"/>
    <lineage>
        <taxon>Bacteria</taxon>
        <taxon>Bacillati</taxon>
        <taxon>Bacillota</taxon>
        <taxon>Clostridia</taxon>
        <taxon>Lachnospirales</taxon>
        <taxon>Lachnospiraceae</taxon>
        <taxon>Lacrimispora</taxon>
    </lineage>
</organism>
<dbReference type="InterPro" id="IPR039329">
    <property type="entry name" value="SIAE"/>
</dbReference>
<name>A0A084JKJ6_9FIRM</name>
<dbReference type="AlphaFoldDB" id="A0A084JKJ6"/>
<keyword evidence="4" id="KW-1185">Reference proteome</keyword>
<evidence type="ECO:0000313" key="3">
    <source>
        <dbReference type="EMBL" id="KEZ89480.1"/>
    </source>
</evidence>
<feature type="domain" description="Sialate O-acetylesterase" evidence="2">
    <location>
        <begin position="396"/>
        <end position="512"/>
    </location>
</feature>
<keyword evidence="1" id="KW-0378">Hydrolase</keyword>
<dbReference type="InterPro" id="IPR005181">
    <property type="entry name" value="SASA"/>
</dbReference>
<dbReference type="PANTHER" id="PTHR22901:SF0">
    <property type="entry name" value="SIALATE O-ACETYLESTERASE"/>
    <property type="match status" value="1"/>
</dbReference>
<dbReference type="Gene3D" id="3.40.50.1110">
    <property type="entry name" value="SGNH hydrolase"/>
    <property type="match status" value="2"/>
</dbReference>
<proteinExistence type="predicted"/>
<dbReference type="EMBL" id="JPME01000018">
    <property type="protein sequence ID" value="KEZ89480.1"/>
    <property type="molecule type" value="Genomic_DNA"/>
</dbReference>
<dbReference type="Pfam" id="PF03629">
    <property type="entry name" value="SASA"/>
    <property type="match status" value="2"/>
</dbReference>
<dbReference type="PANTHER" id="PTHR22901">
    <property type="entry name" value="SIALATE O-ACETYLESTERASE"/>
    <property type="match status" value="1"/>
</dbReference>
<accession>A0A084JKJ6</accession>
<evidence type="ECO:0000259" key="2">
    <source>
        <dbReference type="Pfam" id="PF03629"/>
    </source>
</evidence>
<dbReference type="GO" id="GO:0005975">
    <property type="term" value="P:carbohydrate metabolic process"/>
    <property type="evidence" value="ECO:0007669"/>
    <property type="project" value="TreeGrafter"/>
</dbReference>
<dbReference type="SUPFAM" id="SSF52266">
    <property type="entry name" value="SGNH hydrolase"/>
    <property type="match status" value="1"/>
</dbReference>
<evidence type="ECO:0000256" key="1">
    <source>
        <dbReference type="ARBA" id="ARBA00022801"/>
    </source>
</evidence>
<dbReference type="STRING" id="29354.IO98_16075"/>
<comment type="caution">
    <text evidence="3">The sequence shown here is derived from an EMBL/GenBank/DDBJ whole genome shotgun (WGS) entry which is preliminary data.</text>
</comment>
<dbReference type="RefSeq" id="WP_038282742.1">
    <property type="nucleotide sequence ID" value="NZ_JPME01000018.1"/>
</dbReference>
<protein>
    <recommendedName>
        <fullName evidence="2">Sialate O-acetylesterase domain-containing protein</fullName>
    </recommendedName>
</protein>
<dbReference type="InterPro" id="IPR036514">
    <property type="entry name" value="SGNH_hydro_sf"/>
</dbReference>
<evidence type="ECO:0000313" key="4">
    <source>
        <dbReference type="Proteomes" id="UP000028525"/>
    </source>
</evidence>
<sequence>MINFCVTPYISDHAVLQRNEFIPIRGTADAGARVEAILSKEDGSAEFREETLTEEDGNWKLVFMPMQAGGPYSISVTCAGVRKEFSDIYIGDVWLMSGQSNMQLPMHRVKYRFPKEYGEDGDPFIRQFTVPIKWNFKTPAEELSGGKWESYSLECASYFSAAGYFFGSKLRERYPVPIGLILTAVGGTPIEAWMSRKALAGFSGKAKTADECKSDKFVRNIQKEDEVRASSWYKKLDEADAGILEAWLKSGFQDTWKTVNLTDDFYANEDFENPGSVWFKKTVTIPPELSGKPLRLSLGTIKDADCTYVDGQCIGNTTYRYPPREYHLEGLTEGDHEITIRGIAVSGRLDFTKGKSHQMIFETGEKLSISDGWKYKRGACVKALNPPTFFERKPMGMYQSMIAPLHDFPICGMCWYQGESNAEDDRFYPQYFKSMIEDYRRKWHMGKFPVIYVQLPNYDLEDAGNWVRFRNMQQGLATLPNSAMVVTIDCGEYNDLHPTDKKTVGERMAMAAYEIAYHEPGEWLSPIFSRAERKGDEIILHFNHGEREFIVSDGKPSGFEVCISGEWTSDCIDVRTHRGTVILNVQKGKTVTGVRYAWSNNPGNANLYAVPGLPVSPFEITIV</sequence>
<feature type="domain" description="Sialate O-acetylesterase" evidence="2">
    <location>
        <begin position="92"/>
        <end position="197"/>
    </location>
</feature>
<dbReference type="GO" id="GO:0001681">
    <property type="term" value="F:sialate O-acetylesterase activity"/>
    <property type="evidence" value="ECO:0007669"/>
    <property type="project" value="InterPro"/>
</dbReference>
<dbReference type="SUPFAM" id="SSF49785">
    <property type="entry name" value="Galactose-binding domain-like"/>
    <property type="match status" value="1"/>
</dbReference>
<dbReference type="InterPro" id="IPR008979">
    <property type="entry name" value="Galactose-bd-like_sf"/>
</dbReference>
<dbReference type="Proteomes" id="UP000028525">
    <property type="component" value="Unassembled WGS sequence"/>
</dbReference>
<gene>
    <name evidence="3" type="ORF">IO98_16075</name>
</gene>